<gene>
    <name evidence="2" type="ORF">EYC84_011221</name>
</gene>
<name>A0A5M9J6B4_MONFR</name>
<keyword evidence="1" id="KW-0812">Transmembrane</keyword>
<evidence type="ECO:0000313" key="2">
    <source>
        <dbReference type="EMBL" id="KAA8564277.1"/>
    </source>
</evidence>
<reference evidence="2 3" key="1">
    <citation type="submission" date="2019-06" db="EMBL/GenBank/DDBJ databases">
        <title>Genome Sequence of the Brown Rot Fungal Pathogen Monilinia fructicola.</title>
        <authorList>
            <person name="De Miccolis Angelini R.M."/>
            <person name="Landi L."/>
            <person name="Abate D."/>
            <person name="Pollastro S."/>
            <person name="Romanazzi G."/>
            <person name="Faretra F."/>
        </authorList>
    </citation>
    <scope>NUCLEOTIDE SEQUENCE [LARGE SCALE GENOMIC DNA]</scope>
    <source>
        <strain evidence="2 3">Mfrc123</strain>
    </source>
</reference>
<proteinExistence type="predicted"/>
<comment type="caution">
    <text evidence="2">The sequence shown here is derived from an EMBL/GenBank/DDBJ whole genome shotgun (WGS) entry which is preliminary data.</text>
</comment>
<protein>
    <submittedName>
        <fullName evidence="2">Uncharacterized protein</fullName>
    </submittedName>
</protein>
<dbReference type="InterPro" id="IPR025363">
    <property type="entry name" value="DUF4267"/>
</dbReference>
<dbReference type="AlphaFoldDB" id="A0A5M9J6B4"/>
<keyword evidence="1" id="KW-0472">Membrane</keyword>
<keyword evidence="1" id="KW-1133">Transmembrane helix</keyword>
<dbReference type="Pfam" id="PF14087">
    <property type="entry name" value="DUF4267"/>
    <property type="match status" value="1"/>
</dbReference>
<feature type="transmembrane region" description="Helical" evidence="1">
    <location>
        <begin position="55"/>
        <end position="77"/>
    </location>
</feature>
<sequence length="177" mass="19389">MPAIGNEDLNPLPDMLHLGAYPDTKPWLECCSSLLDLNHDLKEYLTNLNTMALSIILRFCPNIFGAIFIGFGINALLRPSHALTFYRPFSLPTAPSDKALVEALMTIYGARDIFMGLSMYAASYHRNYKTLGWIVIAGSGVAFVDGWVCYKAGGGQADHWGYAPVHTIVGTLLALGY</sequence>
<dbReference type="Proteomes" id="UP000322873">
    <property type="component" value="Unassembled WGS sequence"/>
</dbReference>
<evidence type="ECO:0000256" key="1">
    <source>
        <dbReference type="SAM" id="Phobius"/>
    </source>
</evidence>
<keyword evidence="3" id="KW-1185">Reference proteome</keyword>
<accession>A0A5M9J6B4</accession>
<evidence type="ECO:0000313" key="3">
    <source>
        <dbReference type="Proteomes" id="UP000322873"/>
    </source>
</evidence>
<organism evidence="2 3">
    <name type="scientific">Monilinia fructicola</name>
    <name type="common">Brown rot fungus</name>
    <name type="synonym">Ciboria fructicola</name>
    <dbReference type="NCBI Taxonomy" id="38448"/>
    <lineage>
        <taxon>Eukaryota</taxon>
        <taxon>Fungi</taxon>
        <taxon>Dikarya</taxon>
        <taxon>Ascomycota</taxon>
        <taxon>Pezizomycotina</taxon>
        <taxon>Leotiomycetes</taxon>
        <taxon>Helotiales</taxon>
        <taxon>Sclerotiniaceae</taxon>
        <taxon>Monilinia</taxon>
    </lineage>
</organism>
<dbReference type="VEuPathDB" id="FungiDB:MFRU_043g00660"/>
<dbReference type="EMBL" id="VICG01000015">
    <property type="protein sequence ID" value="KAA8564277.1"/>
    <property type="molecule type" value="Genomic_DNA"/>
</dbReference>